<keyword evidence="2 5" id="KW-0378">Hydrolase</keyword>
<name>A0A2T4Q3P7_STAWA</name>
<evidence type="ECO:0000256" key="1">
    <source>
        <dbReference type="ARBA" id="ARBA00022723"/>
    </source>
</evidence>
<dbReference type="PIRSF" id="PIRSF036979">
    <property type="entry name" value="Arginase"/>
    <property type="match status" value="1"/>
</dbReference>
<dbReference type="InterPro" id="IPR023696">
    <property type="entry name" value="Ureohydrolase_dom_sf"/>
</dbReference>
<dbReference type="GO" id="GO:0033389">
    <property type="term" value="P:putrescine biosynthetic process from arginine, via agmatine"/>
    <property type="evidence" value="ECO:0007669"/>
    <property type="project" value="TreeGrafter"/>
</dbReference>
<comment type="catalytic activity">
    <reaction evidence="5">
        <text>N-formimidoyl-L-glutamate + H2O = formamide + L-glutamate</text>
        <dbReference type="Rhea" id="RHEA:22492"/>
        <dbReference type="ChEBI" id="CHEBI:15377"/>
        <dbReference type="ChEBI" id="CHEBI:16397"/>
        <dbReference type="ChEBI" id="CHEBI:29985"/>
        <dbReference type="ChEBI" id="CHEBI:58928"/>
        <dbReference type="EC" id="3.5.3.8"/>
    </reaction>
</comment>
<dbReference type="GO" id="GO:0050415">
    <property type="term" value="F:formimidoylglutamase activity"/>
    <property type="evidence" value="ECO:0007669"/>
    <property type="project" value="UniProtKB-UniRule"/>
</dbReference>
<dbReference type="EC" id="3.5.3.8" evidence="5 6"/>
<dbReference type="NCBIfam" id="TIGR01227">
    <property type="entry name" value="hutG"/>
    <property type="match status" value="1"/>
</dbReference>
<dbReference type="InterPro" id="IPR005923">
    <property type="entry name" value="HutG"/>
</dbReference>
<dbReference type="Gene3D" id="3.40.800.10">
    <property type="entry name" value="Ureohydrolase domain"/>
    <property type="match status" value="1"/>
</dbReference>
<comment type="function">
    <text evidence="5">Catalyzes the conversion of N-formimidoyl-L-glutamate to L-glutamate and formamide.</text>
</comment>
<keyword evidence="4 5" id="KW-0464">Manganese</keyword>
<comment type="cofactor">
    <cofactor evidence="5 7">
        <name>Mn(2+)</name>
        <dbReference type="ChEBI" id="CHEBI:29035"/>
    </cofactor>
    <text evidence="5 7">Binds 2 manganese ions per subunit.</text>
</comment>
<evidence type="ECO:0000256" key="6">
    <source>
        <dbReference type="NCBIfam" id="TIGR01227"/>
    </source>
</evidence>
<feature type="binding site" evidence="7">
    <location>
        <position position="157"/>
    </location>
    <ligand>
        <name>Mn(2+)</name>
        <dbReference type="ChEBI" id="CHEBI:29035"/>
        <label>1</label>
    </ligand>
</feature>
<evidence type="ECO:0000256" key="2">
    <source>
        <dbReference type="ARBA" id="ARBA00022801"/>
    </source>
</evidence>
<evidence type="ECO:0000256" key="8">
    <source>
        <dbReference type="PROSITE-ProRule" id="PRU00742"/>
    </source>
</evidence>
<gene>
    <name evidence="5" type="primary">hutG</name>
    <name evidence="9" type="ORF">BU085_01235</name>
</gene>
<reference evidence="9 10" key="1">
    <citation type="journal article" date="2016" name="Front. Microbiol.">
        <title>Comprehensive Phylogenetic Analysis of Bovine Non-aureus Staphylococci Species Based on Whole-Genome Sequencing.</title>
        <authorList>
            <person name="Naushad S."/>
            <person name="Barkema H.W."/>
            <person name="Luby C."/>
            <person name="Condas L.A."/>
            <person name="Nobrega D.B."/>
            <person name="Carson D.A."/>
            <person name="De Buck J."/>
        </authorList>
    </citation>
    <scope>NUCLEOTIDE SEQUENCE [LARGE SCALE GENOMIC DNA]</scope>
    <source>
        <strain evidence="9 10">SNUC 2993</strain>
    </source>
</reference>
<dbReference type="Pfam" id="PF00491">
    <property type="entry name" value="Arginase"/>
    <property type="match status" value="1"/>
</dbReference>
<evidence type="ECO:0000256" key="3">
    <source>
        <dbReference type="ARBA" id="ARBA00022808"/>
    </source>
</evidence>
<feature type="binding site" evidence="7">
    <location>
        <position position="244"/>
    </location>
    <ligand>
        <name>Mn(2+)</name>
        <dbReference type="ChEBI" id="CHEBI:29035"/>
        <label>1</label>
    </ligand>
</feature>
<feature type="binding site" evidence="5 7">
    <location>
        <position position="155"/>
    </location>
    <ligand>
        <name>Mn(2+)</name>
        <dbReference type="ChEBI" id="CHEBI:29035"/>
        <label>1</label>
    </ligand>
</feature>
<dbReference type="PANTHER" id="PTHR11358">
    <property type="entry name" value="ARGINASE/AGMATINASE"/>
    <property type="match status" value="1"/>
</dbReference>
<feature type="binding site" evidence="5">
    <location>
        <position position="242"/>
    </location>
    <ligand>
        <name>Mn(2+)</name>
        <dbReference type="ChEBI" id="CHEBI:29035"/>
        <label>2</label>
    </ligand>
</feature>
<comment type="caution">
    <text evidence="9">The sequence shown here is derived from an EMBL/GenBank/DDBJ whole genome shotgun (WGS) entry which is preliminary data.</text>
</comment>
<evidence type="ECO:0000313" key="10">
    <source>
        <dbReference type="Proteomes" id="UP000240717"/>
    </source>
</evidence>
<evidence type="ECO:0000313" key="9">
    <source>
        <dbReference type="EMBL" id="PTI52548.1"/>
    </source>
</evidence>
<comment type="similarity">
    <text evidence="5 8">Belongs to the arginase family.</text>
</comment>
<dbReference type="RefSeq" id="WP_107532649.1">
    <property type="nucleotide sequence ID" value="NZ_PZEV01000002.1"/>
</dbReference>
<keyword evidence="1 5" id="KW-0479">Metal-binding</keyword>
<dbReference type="HAMAP" id="MF_00737">
    <property type="entry name" value="Formimidoylglutam"/>
    <property type="match status" value="1"/>
</dbReference>
<feature type="binding site" evidence="5 7">
    <location>
        <position position="159"/>
    </location>
    <ligand>
        <name>Mn(2+)</name>
        <dbReference type="ChEBI" id="CHEBI:29035"/>
        <label>1</label>
    </ligand>
</feature>
<dbReference type="EMBL" id="PZEV01000002">
    <property type="protein sequence ID" value="PTI52548.1"/>
    <property type="molecule type" value="Genomic_DNA"/>
</dbReference>
<feature type="binding site" evidence="5 7">
    <location>
        <position position="242"/>
    </location>
    <ligand>
        <name>Mn(2+)</name>
        <dbReference type="ChEBI" id="CHEBI:29035"/>
        <label>1</label>
    </ligand>
</feature>
<comment type="pathway">
    <text evidence="5">Amino-acid degradation; L-histidine degradation into L-glutamate; L-glutamate from N-formimidoyl-L-glutamate (hydrolase route): step 1/1.</text>
</comment>
<dbReference type="STRING" id="1194526.A284_02860"/>
<dbReference type="CDD" id="cd09988">
    <property type="entry name" value="Formimidoylglutamase"/>
    <property type="match status" value="1"/>
</dbReference>
<sequence>MYQQAEPSLWTGRLDSETDAKQFRHFQTIQFNDLRQVELASKQKGVGILGYAIDEGVELNKGRVGAKEGPNAIKKAFAGLPDLNQCEQIVDYGNVEHDHDALIDTQKEFAELAAKSIHNHKQTFLLGGGHDIAYAQYLATRQVYPNESIGVINIDAHFDTRDEGESTSGTSFRQILEQDDNADYMVLGISQGGNTQGLFDYAKEKGVSFVYADELLHQVSPPIKDMIERFIHDHDVIMFTICMDVVDSAFAPGVSAPAVLGIYPHTVFELAKRIVPSEKVKSVSIAEMNPKYDQDNRTAKLIANLVHHFLL</sequence>
<dbReference type="PROSITE" id="PS51409">
    <property type="entry name" value="ARGINASE_2"/>
    <property type="match status" value="1"/>
</dbReference>
<evidence type="ECO:0000256" key="5">
    <source>
        <dbReference type="HAMAP-Rule" id="MF_00737"/>
    </source>
</evidence>
<organism evidence="9 10">
    <name type="scientific">Staphylococcus warneri</name>
    <dbReference type="NCBI Taxonomy" id="1292"/>
    <lineage>
        <taxon>Bacteria</taxon>
        <taxon>Bacillati</taxon>
        <taxon>Bacillota</taxon>
        <taxon>Bacilli</taxon>
        <taxon>Bacillales</taxon>
        <taxon>Staphylococcaceae</taxon>
        <taxon>Staphylococcus</taxon>
    </lineage>
</organism>
<keyword evidence="3 5" id="KW-0369">Histidine metabolism</keyword>
<feature type="binding site" evidence="5">
    <location>
        <position position="244"/>
    </location>
    <ligand>
        <name>Mn(2+)</name>
        <dbReference type="ChEBI" id="CHEBI:29035"/>
        <label>2</label>
    </ligand>
</feature>
<dbReference type="UniPathway" id="UPA00379">
    <property type="reaction ID" value="UER00552"/>
</dbReference>
<dbReference type="PANTHER" id="PTHR11358:SF35">
    <property type="entry name" value="FORMIMIDOYLGLUTAMASE"/>
    <property type="match status" value="1"/>
</dbReference>
<feature type="binding site" evidence="5 7">
    <location>
        <position position="130"/>
    </location>
    <ligand>
        <name>Mn(2+)</name>
        <dbReference type="ChEBI" id="CHEBI:29035"/>
        <label>1</label>
    </ligand>
</feature>
<evidence type="ECO:0000256" key="4">
    <source>
        <dbReference type="ARBA" id="ARBA00023211"/>
    </source>
</evidence>
<proteinExistence type="inferred from homology"/>
<feature type="binding site" evidence="5">
    <location>
        <position position="157"/>
    </location>
    <ligand>
        <name>Mn(2+)</name>
        <dbReference type="ChEBI" id="CHEBI:29035"/>
        <label>2</label>
    </ligand>
</feature>
<accession>A0A2T4Q3P7</accession>
<dbReference type="InterPro" id="IPR006035">
    <property type="entry name" value="Ureohydrolase"/>
</dbReference>
<dbReference type="AlphaFoldDB" id="A0A2T4Q3P7"/>
<protein>
    <recommendedName>
        <fullName evidence="5 6">Formimidoylglutamase</fullName>
        <ecNumber evidence="5 6">3.5.3.8</ecNumber>
    </recommendedName>
    <alternativeName>
        <fullName evidence="5">Formiminoglutamase</fullName>
    </alternativeName>
    <alternativeName>
        <fullName evidence="5">Formiminoglutamate hydrolase</fullName>
    </alternativeName>
</protein>
<dbReference type="SUPFAM" id="SSF52768">
    <property type="entry name" value="Arginase/deacetylase"/>
    <property type="match status" value="1"/>
</dbReference>
<dbReference type="GO" id="GO:0008783">
    <property type="term" value="F:agmatinase activity"/>
    <property type="evidence" value="ECO:0007669"/>
    <property type="project" value="TreeGrafter"/>
</dbReference>
<dbReference type="GO" id="GO:0030145">
    <property type="term" value="F:manganese ion binding"/>
    <property type="evidence" value="ECO:0007669"/>
    <property type="project" value="UniProtKB-UniRule"/>
</dbReference>
<dbReference type="Proteomes" id="UP000240717">
    <property type="component" value="Unassembled WGS sequence"/>
</dbReference>
<dbReference type="GO" id="GO:0019557">
    <property type="term" value="P:L-histidine catabolic process to glutamate and formate"/>
    <property type="evidence" value="ECO:0007669"/>
    <property type="project" value="UniProtKB-UniPathway"/>
</dbReference>
<dbReference type="GO" id="GO:0019556">
    <property type="term" value="P:L-histidine catabolic process to glutamate and formamide"/>
    <property type="evidence" value="ECO:0007669"/>
    <property type="project" value="UniProtKB-UniRule"/>
</dbReference>
<feature type="binding site" evidence="5">
    <location>
        <position position="155"/>
    </location>
    <ligand>
        <name>Mn(2+)</name>
        <dbReference type="ChEBI" id="CHEBI:29035"/>
        <label>2</label>
    </ligand>
</feature>
<evidence type="ECO:0000256" key="7">
    <source>
        <dbReference type="PIRSR" id="PIRSR036979-1"/>
    </source>
</evidence>